<protein>
    <submittedName>
        <fullName evidence="3">Uncharacterized protein</fullName>
    </submittedName>
</protein>
<keyword evidence="4" id="KW-1185">Reference proteome</keyword>
<dbReference type="RefSeq" id="WP_354022379.1">
    <property type="nucleotide sequence ID" value="NZ_JBEWTD010000002.1"/>
</dbReference>
<keyword evidence="2" id="KW-0732">Signal</keyword>
<comment type="caution">
    <text evidence="3">The sequence shown here is derived from an EMBL/GenBank/DDBJ whole genome shotgun (WGS) entry which is preliminary data.</text>
</comment>
<evidence type="ECO:0000313" key="3">
    <source>
        <dbReference type="EMBL" id="MET4756585.1"/>
    </source>
</evidence>
<accession>A0ABV2SFP9</accession>
<keyword evidence="1" id="KW-0812">Transmembrane</keyword>
<evidence type="ECO:0000313" key="4">
    <source>
        <dbReference type="Proteomes" id="UP001549366"/>
    </source>
</evidence>
<dbReference type="EMBL" id="JBEWTB010000002">
    <property type="protein sequence ID" value="MET4756585.1"/>
    <property type="molecule type" value="Genomic_DNA"/>
</dbReference>
<evidence type="ECO:0000256" key="1">
    <source>
        <dbReference type="SAM" id="Phobius"/>
    </source>
</evidence>
<feature type="chain" id="PRO_5046986756" evidence="2">
    <location>
        <begin position="22"/>
        <end position="328"/>
    </location>
</feature>
<name>A0ABV2SFP9_9GAMM</name>
<feature type="signal peptide" evidence="2">
    <location>
        <begin position="1"/>
        <end position="21"/>
    </location>
</feature>
<organism evidence="3 4">
    <name type="scientific">Endozoicomonas lisbonensis</name>
    <dbReference type="NCBI Taxonomy" id="3120522"/>
    <lineage>
        <taxon>Bacteria</taxon>
        <taxon>Pseudomonadati</taxon>
        <taxon>Pseudomonadota</taxon>
        <taxon>Gammaproteobacteria</taxon>
        <taxon>Oceanospirillales</taxon>
        <taxon>Endozoicomonadaceae</taxon>
        <taxon>Endozoicomonas</taxon>
    </lineage>
</organism>
<evidence type="ECO:0000256" key="2">
    <source>
        <dbReference type="SAM" id="SignalP"/>
    </source>
</evidence>
<gene>
    <name evidence="3" type="ORF">V5J35_001777</name>
</gene>
<reference evidence="3 4" key="1">
    <citation type="submission" date="2024-06" db="EMBL/GenBank/DDBJ databases">
        <title>Genomic Encyclopedia of Type Strains, Phase V (KMG-V): Genome sequencing to study the core and pangenomes of soil and plant-associated prokaryotes.</title>
        <authorList>
            <person name="Whitman W."/>
        </authorList>
    </citation>
    <scope>NUCLEOTIDE SEQUENCE [LARGE SCALE GENOMIC DNA]</scope>
    <source>
        <strain evidence="3 4">NE40</strain>
    </source>
</reference>
<keyword evidence="1" id="KW-1133">Transmembrane helix</keyword>
<sequence length="328" mass="35605">MISKKVLALSGCLLVSQSALIASAPHVHESLKSHSKSVQLEGYYSPGYLKLRDQTFAVTKSSDRQQLVYTVQPYAYSSGSSQFRLIKLAESPSVSGGLFTEYLATSRSGKHSVMIQQTPPSSTFSHHSLQQSPTSLNIKKSITASGSVVLTTMRPDGSAVRISISPSTSGHNKTVTKSEAGKSKNNVVVQALAVTGTVVVIGIMIRIMKSMRGYSADHRKSAATDKLRRYRNTRDPEETALLEHWTQSIELPRSHYSEELSELYPIESTTGDHLLPANVEVLSATIPDQPTDENSETETSLLEAALIIHGVDNTFSPGNVIIKQAIAH</sequence>
<keyword evidence="1" id="KW-0472">Membrane</keyword>
<dbReference type="Proteomes" id="UP001549366">
    <property type="component" value="Unassembled WGS sequence"/>
</dbReference>
<proteinExistence type="predicted"/>
<feature type="transmembrane region" description="Helical" evidence="1">
    <location>
        <begin position="187"/>
        <end position="205"/>
    </location>
</feature>